<gene>
    <name evidence="3" type="ORF">SMRZ_LOCUS18115</name>
</gene>
<dbReference type="EMBL" id="UZAI01017551">
    <property type="protein sequence ID" value="VDP26531.1"/>
    <property type="molecule type" value="Genomic_DNA"/>
</dbReference>
<proteinExistence type="inferred from homology"/>
<organism evidence="3 4">
    <name type="scientific">Schistosoma margrebowiei</name>
    <dbReference type="NCBI Taxonomy" id="48269"/>
    <lineage>
        <taxon>Eukaryota</taxon>
        <taxon>Metazoa</taxon>
        <taxon>Spiralia</taxon>
        <taxon>Lophotrochozoa</taxon>
        <taxon>Platyhelminthes</taxon>
        <taxon>Trematoda</taxon>
        <taxon>Digenea</taxon>
        <taxon>Strigeidida</taxon>
        <taxon>Schistosomatoidea</taxon>
        <taxon>Schistosomatidae</taxon>
        <taxon>Schistosoma</taxon>
    </lineage>
</organism>
<evidence type="ECO:0000313" key="3">
    <source>
        <dbReference type="EMBL" id="VDP26531.1"/>
    </source>
</evidence>
<dbReference type="GO" id="GO:0003824">
    <property type="term" value="F:catalytic activity"/>
    <property type="evidence" value="ECO:0007669"/>
    <property type="project" value="InterPro"/>
</dbReference>
<evidence type="ECO:0000256" key="2">
    <source>
        <dbReference type="RuleBase" id="RU003707"/>
    </source>
</evidence>
<evidence type="ECO:0008006" key="5">
    <source>
        <dbReference type="Google" id="ProtNLM"/>
    </source>
</evidence>
<reference evidence="3 4" key="1">
    <citation type="submission" date="2018-11" db="EMBL/GenBank/DDBJ databases">
        <authorList>
            <consortium name="Pathogen Informatics"/>
        </authorList>
    </citation>
    <scope>NUCLEOTIDE SEQUENCE [LARGE SCALE GENOMIC DNA]</scope>
    <source>
        <strain evidence="3 4">Zambia</strain>
    </source>
</reference>
<comment type="similarity">
    <text evidence="1 2">Belongs to the enoyl-CoA hydratase/isomerase family.</text>
</comment>
<accession>A0A3P8C099</accession>
<keyword evidence="4" id="KW-1185">Reference proteome</keyword>
<dbReference type="InterPro" id="IPR029045">
    <property type="entry name" value="ClpP/crotonase-like_dom_sf"/>
</dbReference>
<dbReference type="Pfam" id="PF00378">
    <property type="entry name" value="ECH_1"/>
    <property type="match status" value="1"/>
</dbReference>
<dbReference type="PANTHER" id="PTHR43802:SF1">
    <property type="entry name" value="IP11341P-RELATED"/>
    <property type="match status" value="1"/>
</dbReference>
<protein>
    <recommendedName>
        <fullName evidence="5">Enoyl-CoA hydratase</fullName>
    </recommendedName>
</protein>
<dbReference type="InterPro" id="IPR018376">
    <property type="entry name" value="Enoyl-CoA_hyd/isom_CS"/>
</dbReference>
<dbReference type="PANTHER" id="PTHR43802">
    <property type="entry name" value="ENOYL-COA HYDRATASE"/>
    <property type="match status" value="1"/>
</dbReference>
<evidence type="ECO:0000256" key="1">
    <source>
        <dbReference type="ARBA" id="ARBA00005254"/>
    </source>
</evidence>
<dbReference type="Gene3D" id="3.90.226.10">
    <property type="entry name" value="2-enoyl-CoA Hydratase, Chain A, domain 1"/>
    <property type="match status" value="1"/>
</dbReference>
<evidence type="ECO:0000313" key="4">
    <source>
        <dbReference type="Proteomes" id="UP000277204"/>
    </source>
</evidence>
<dbReference type="PROSITE" id="PS00166">
    <property type="entry name" value="ENOYL_COA_HYDRATASE"/>
    <property type="match status" value="1"/>
</dbReference>
<dbReference type="SUPFAM" id="SSF52096">
    <property type="entry name" value="ClpP/crotonase"/>
    <property type="match status" value="1"/>
</dbReference>
<dbReference type="Proteomes" id="UP000277204">
    <property type="component" value="Unassembled WGS sequence"/>
</dbReference>
<dbReference type="InterPro" id="IPR001753">
    <property type="entry name" value="Enoyl-CoA_hydra/iso"/>
</dbReference>
<name>A0A3P8C099_9TREM</name>
<sequence>MTFSKPLIAAITGKAIGAGLELALACDLRVAEIDSILSLHKRKHCKLF</sequence>
<dbReference type="AlphaFoldDB" id="A0A3P8C099"/>